<organism evidence="2 3">
    <name type="scientific">Streptomyces camelliae</name>
    <dbReference type="NCBI Taxonomy" id="3004093"/>
    <lineage>
        <taxon>Bacteria</taxon>
        <taxon>Bacillati</taxon>
        <taxon>Actinomycetota</taxon>
        <taxon>Actinomycetes</taxon>
        <taxon>Kitasatosporales</taxon>
        <taxon>Streptomycetaceae</taxon>
        <taxon>Streptomyces</taxon>
    </lineage>
</organism>
<dbReference type="EMBL" id="CP115300">
    <property type="protein sequence ID" value="WBO61548.1"/>
    <property type="molecule type" value="Genomic_DNA"/>
</dbReference>
<feature type="region of interest" description="Disordered" evidence="1">
    <location>
        <begin position="1"/>
        <end position="25"/>
    </location>
</feature>
<dbReference type="Proteomes" id="UP001212326">
    <property type="component" value="Chromosome"/>
</dbReference>
<name>A0ABY7NZU9_9ACTN</name>
<sequence length="112" mass="12355">MFAELSGQDLAEAASGQEPVVPETQVEPELRVVGAVLVPHWRDGLTTDVLPDVYPSIVDIGDRPCQHRPQSRPRSGAKGLATRAARPFDGLGLRRFIHFERFGVATESCERY</sequence>
<dbReference type="RefSeq" id="WP_270079509.1">
    <property type="nucleotide sequence ID" value="NZ_CP115300.1"/>
</dbReference>
<proteinExistence type="predicted"/>
<protein>
    <submittedName>
        <fullName evidence="2">Uncharacterized protein</fullName>
    </submittedName>
</protein>
<feature type="region of interest" description="Disordered" evidence="1">
    <location>
        <begin position="61"/>
        <end position="81"/>
    </location>
</feature>
<evidence type="ECO:0000256" key="1">
    <source>
        <dbReference type="SAM" id="MobiDB-lite"/>
    </source>
</evidence>
<evidence type="ECO:0000313" key="2">
    <source>
        <dbReference type="EMBL" id="WBO61548.1"/>
    </source>
</evidence>
<gene>
    <name evidence="2" type="ORF">O1G22_01015</name>
</gene>
<accession>A0ABY7NZU9</accession>
<evidence type="ECO:0000313" key="3">
    <source>
        <dbReference type="Proteomes" id="UP001212326"/>
    </source>
</evidence>
<keyword evidence="3" id="KW-1185">Reference proteome</keyword>
<reference evidence="2 3" key="1">
    <citation type="submission" date="2022-12" db="EMBL/GenBank/DDBJ databases">
        <authorList>
            <person name="Mo P."/>
        </authorList>
    </citation>
    <scope>NUCLEOTIDE SEQUENCE [LARGE SCALE GENOMIC DNA]</scope>
    <source>
        <strain evidence="2 3">HUAS 2-6</strain>
    </source>
</reference>